<dbReference type="Proteomes" id="UP000028045">
    <property type="component" value="Unassembled WGS sequence"/>
</dbReference>
<accession>A0A084B0T7</accession>
<evidence type="ECO:0000256" key="1">
    <source>
        <dbReference type="SAM" id="MobiDB-lite"/>
    </source>
</evidence>
<dbReference type="HOGENOM" id="CLU_059612_0_0_1"/>
<name>A0A084B0T7_STACB</name>
<evidence type="ECO:0000313" key="3">
    <source>
        <dbReference type="Proteomes" id="UP000028045"/>
    </source>
</evidence>
<protein>
    <submittedName>
        <fullName evidence="2">Uncharacterized protein</fullName>
    </submittedName>
</protein>
<organism evidence="2 3">
    <name type="scientific">Stachybotrys chartarum (strain CBS 109288 / IBT 7711)</name>
    <name type="common">Toxic black mold</name>
    <name type="synonym">Stilbospora chartarum</name>
    <dbReference type="NCBI Taxonomy" id="1280523"/>
    <lineage>
        <taxon>Eukaryota</taxon>
        <taxon>Fungi</taxon>
        <taxon>Dikarya</taxon>
        <taxon>Ascomycota</taxon>
        <taxon>Pezizomycotina</taxon>
        <taxon>Sordariomycetes</taxon>
        <taxon>Hypocreomycetidae</taxon>
        <taxon>Hypocreales</taxon>
        <taxon>Stachybotryaceae</taxon>
        <taxon>Stachybotrys</taxon>
    </lineage>
</organism>
<feature type="region of interest" description="Disordered" evidence="1">
    <location>
        <begin position="251"/>
        <end position="291"/>
    </location>
</feature>
<dbReference type="AlphaFoldDB" id="A0A084B0T7"/>
<keyword evidence="3" id="KW-1185">Reference proteome</keyword>
<proteinExistence type="predicted"/>
<gene>
    <name evidence="2" type="ORF">S7711_02280</name>
</gene>
<reference evidence="2 3" key="1">
    <citation type="journal article" date="2014" name="BMC Genomics">
        <title>Comparative genome sequencing reveals chemotype-specific gene clusters in the toxigenic black mold Stachybotrys.</title>
        <authorList>
            <person name="Semeiks J."/>
            <person name="Borek D."/>
            <person name="Otwinowski Z."/>
            <person name="Grishin N.V."/>
        </authorList>
    </citation>
    <scope>NUCLEOTIDE SEQUENCE [LARGE SCALE GENOMIC DNA]</scope>
    <source>
        <strain evidence="3">CBS 109288 / IBT 7711</strain>
    </source>
</reference>
<sequence>MSTSFTALLVYIHQPSLSALDTPHDLLRDAPKHHPQRTPPVLVHQSVPLPWLLVAHHLAPDQRPLRIPRPHALLYQRDELRVHRHLPQEGHAELVGHGPAAAAAEYVGALGAVRAHEPAHVLHHAQHPDARLLAEVELLAHVGCAHGLRGGDDDGPGDLPGARGLALQRLSEGDVLVAGPRRRVDEQVVRVLPQHVLDELPYHSRLLGPAPHHRIPALRQQETQAHRVEATNPLLRVRFVHGYGRPATGDLGHLGRFDGQHARDRRARQVDVEDPDRMPRQGQRERELRRDRRLADAALAGEDLRTRLLVLADDDGAATERRTSTTCLTFSNPIVPD</sequence>
<evidence type="ECO:0000313" key="2">
    <source>
        <dbReference type="EMBL" id="KEY71166.1"/>
    </source>
</evidence>
<dbReference type="EMBL" id="KL648338">
    <property type="protein sequence ID" value="KEY71166.1"/>
    <property type="molecule type" value="Genomic_DNA"/>
</dbReference>
<feature type="compositionally biased region" description="Basic and acidic residues" evidence="1">
    <location>
        <begin position="253"/>
        <end position="291"/>
    </location>
</feature>